<dbReference type="InterPro" id="IPR025671">
    <property type="entry name" value="HXXEE"/>
</dbReference>
<accession>A0ABP0Q0L4</accession>
<evidence type="ECO:0000313" key="3">
    <source>
        <dbReference type="Proteomes" id="UP001642484"/>
    </source>
</evidence>
<gene>
    <name evidence="2" type="ORF">CCMP2556_LOCUS39528</name>
</gene>
<proteinExistence type="predicted"/>
<comment type="caution">
    <text evidence="2">The sequence shown here is derived from an EMBL/GenBank/DDBJ whole genome shotgun (WGS) entry which is preliminary data.</text>
</comment>
<keyword evidence="1" id="KW-0472">Membrane</keyword>
<dbReference type="Pfam" id="PF13787">
    <property type="entry name" value="HXXEE"/>
    <property type="match status" value="1"/>
</dbReference>
<feature type="transmembrane region" description="Helical" evidence="1">
    <location>
        <begin position="169"/>
        <end position="189"/>
    </location>
</feature>
<name>A0ABP0Q0L4_9DINO</name>
<keyword evidence="1" id="KW-1133">Transmembrane helix</keyword>
<keyword evidence="1" id="KW-0812">Transmembrane</keyword>
<evidence type="ECO:0000256" key="1">
    <source>
        <dbReference type="SAM" id="Phobius"/>
    </source>
</evidence>
<protein>
    <submittedName>
        <fullName evidence="2">Uncharacterized protein</fullName>
    </submittedName>
</protein>
<dbReference type="Proteomes" id="UP001642484">
    <property type="component" value="Unassembled WGS sequence"/>
</dbReference>
<organism evidence="2 3">
    <name type="scientific">Durusdinium trenchii</name>
    <dbReference type="NCBI Taxonomy" id="1381693"/>
    <lineage>
        <taxon>Eukaryota</taxon>
        <taxon>Sar</taxon>
        <taxon>Alveolata</taxon>
        <taxon>Dinophyceae</taxon>
        <taxon>Suessiales</taxon>
        <taxon>Symbiodiniaceae</taxon>
        <taxon>Durusdinium</taxon>
    </lineage>
</organism>
<feature type="transmembrane region" description="Helical" evidence="1">
    <location>
        <begin position="77"/>
        <end position="97"/>
    </location>
</feature>
<evidence type="ECO:0000313" key="2">
    <source>
        <dbReference type="EMBL" id="CAK9080510.1"/>
    </source>
</evidence>
<feature type="transmembrane region" description="Helical" evidence="1">
    <location>
        <begin position="227"/>
        <end position="243"/>
    </location>
</feature>
<dbReference type="EMBL" id="CAXAMN010023740">
    <property type="protein sequence ID" value="CAK9080510.1"/>
    <property type="molecule type" value="Genomic_DNA"/>
</dbReference>
<keyword evidence="3" id="KW-1185">Reference proteome</keyword>
<sequence length="403" mass="44610">MFIDWGKHAAENYRVMLLEEMHANANCCQLCTIFPRMAAFGSNLVDHRGAMAEALPNPKPTALSGPELLKDASWFDANWPLISTLLCPVAFVLPFVLCQLPGRAAIRHPYVLGWLTIAFYLCHQTEEHGYDLRGWRYAFVPDFNHGTGAWLFKECEKIGHRTCPADPRMATYINVVTVWGGFTFCMLCAHHLGGRYAYAGFCNWGMSVINALTGHLIPWMLVGYNPGAFQSIFMCLFGIYALSRRLHLSYHVSPQNVNVFCCCSWPSVEVSASSSRGLALFTAWPSMELPRWSVPLSILHCEVVKSVPLPSSCYATTSAEPLQPLLGFLGGCCFAKAIVARLRTAKQLAGFAADLLGHMHEFSAQSPLARGDLRCPMLHLLHGSSPCRGKAVCSRCSKRVLNC</sequence>
<reference evidence="2 3" key="1">
    <citation type="submission" date="2024-02" db="EMBL/GenBank/DDBJ databases">
        <authorList>
            <person name="Chen Y."/>
            <person name="Shah S."/>
            <person name="Dougan E. K."/>
            <person name="Thang M."/>
            <person name="Chan C."/>
        </authorList>
    </citation>
    <scope>NUCLEOTIDE SEQUENCE [LARGE SCALE GENOMIC DNA]</scope>
</reference>